<comment type="subcellular location">
    <subcellularLocation>
        <location evidence="1">Cell membrane</location>
        <topology evidence="1">Multi-pass membrane protein</topology>
    </subcellularLocation>
</comment>
<feature type="transmembrane region" description="Helical" evidence="8">
    <location>
        <begin position="251"/>
        <end position="273"/>
    </location>
</feature>
<feature type="transmembrane region" description="Helical" evidence="8">
    <location>
        <begin position="285"/>
        <end position="311"/>
    </location>
</feature>
<dbReference type="Proteomes" id="UP000317046">
    <property type="component" value="Unassembled WGS sequence"/>
</dbReference>
<dbReference type="PANTHER" id="PTHR47019:SF1">
    <property type="entry name" value="LIPID II FLIPPASE MURJ"/>
    <property type="match status" value="1"/>
</dbReference>
<proteinExistence type="predicted"/>
<dbReference type="PRINTS" id="PR01806">
    <property type="entry name" value="VIRFACTRMVIN"/>
</dbReference>
<feature type="transmembrane region" description="Helical" evidence="8">
    <location>
        <begin position="433"/>
        <end position="457"/>
    </location>
</feature>
<dbReference type="AlphaFoldDB" id="A0A4Y3L1F1"/>
<dbReference type="InterPro" id="IPR051050">
    <property type="entry name" value="Lipid_II_flippase_MurJ/MviN"/>
</dbReference>
<keyword evidence="2" id="KW-1003">Cell membrane</keyword>
<evidence type="ECO:0000256" key="7">
    <source>
        <dbReference type="ARBA" id="ARBA00023136"/>
    </source>
</evidence>
<feature type="transmembrane region" description="Helical" evidence="8">
    <location>
        <begin position="165"/>
        <end position="187"/>
    </location>
</feature>
<dbReference type="GO" id="GO:0005886">
    <property type="term" value="C:plasma membrane"/>
    <property type="evidence" value="ECO:0007669"/>
    <property type="project" value="UniProtKB-SubCell"/>
</dbReference>
<protein>
    <recommendedName>
        <fullName evidence="11">Lipid II flippase MurJ</fullName>
    </recommendedName>
</protein>
<evidence type="ECO:0000256" key="4">
    <source>
        <dbReference type="ARBA" id="ARBA00022960"/>
    </source>
</evidence>
<dbReference type="GO" id="GO:0015648">
    <property type="term" value="F:lipid-linked peptidoglycan transporter activity"/>
    <property type="evidence" value="ECO:0007669"/>
    <property type="project" value="TreeGrafter"/>
</dbReference>
<dbReference type="InterPro" id="IPR004268">
    <property type="entry name" value="MurJ"/>
</dbReference>
<gene>
    <name evidence="9" type="ORF">CCE01nite_41310</name>
</gene>
<dbReference type="RefSeq" id="WP_034626925.1">
    <property type="nucleotide sequence ID" value="NZ_BJLR01000045.1"/>
</dbReference>
<keyword evidence="10" id="KW-1185">Reference proteome</keyword>
<sequence length="553" mass="55320">MSPRLRALVAGLAGAAAMIAVVTVLSRLLGFARTFALAGNVGADSVAGAYAAANTLPNVIFEVAAGGALAGALVPVLAGPLARGAREDVDRIASAVLGWVLLVLVPLGVLLALLAGPVARVVADLSDDPGQEDLVRFFVVVFAVQVPLYGVAVALAGVLQAQRRFFWPAFVPVLSSLVVLVAYFAYGALAGGEGTDPSAVPGAALGWLAWGTTAGVAAMSLPLLVPVWRSGVRLRPTLRFPEGVAAHVRRLAFAGVGALVAQQGAVLVVLALATAGPEGTPAVFLYVQAVYVLPYAVLAVPLATATFPRLAQRASEADRDGFARLAAQTTRAVLVASGLGAAALVAAAPAVASLFVGVADEGDPELLAAMSPALSWMAPGLLGYALLFHVSRALYALDRGRAAVRAAALGWLVVVVASLVACLLVVPDRQTPATLLALGAGNAVGMLVAGAALLVELRRAAGRDALHGVARTLLVLALGGVVGGVLGRLVADGVLALVGDGVVAGLTAGAGGGVVALVLAACVVLGLDRGILRSLDVRGAARSARTTNDGRGA</sequence>
<dbReference type="EMBL" id="BJLR01000045">
    <property type="protein sequence ID" value="GEA90182.1"/>
    <property type="molecule type" value="Genomic_DNA"/>
</dbReference>
<evidence type="ECO:0000256" key="3">
    <source>
        <dbReference type="ARBA" id="ARBA00022692"/>
    </source>
</evidence>
<evidence type="ECO:0000313" key="10">
    <source>
        <dbReference type="Proteomes" id="UP000317046"/>
    </source>
</evidence>
<dbReference type="Pfam" id="PF03023">
    <property type="entry name" value="MurJ"/>
    <property type="match status" value="1"/>
</dbReference>
<comment type="caution">
    <text evidence="9">The sequence shown here is derived from an EMBL/GenBank/DDBJ whole genome shotgun (WGS) entry which is preliminary data.</text>
</comment>
<accession>A0A4Y3L1F1</accession>
<keyword evidence="5" id="KW-0573">Peptidoglycan synthesis</keyword>
<keyword evidence="4" id="KW-0133">Cell shape</keyword>
<feature type="transmembrane region" description="Helical" evidence="8">
    <location>
        <begin position="134"/>
        <end position="158"/>
    </location>
</feature>
<feature type="transmembrane region" description="Helical" evidence="8">
    <location>
        <begin position="332"/>
        <end position="356"/>
    </location>
</feature>
<keyword evidence="3 8" id="KW-0812">Transmembrane</keyword>
<organism evidence="9 10">
    <name type="scientific">Cellulomonas cellasea</name>
    <dbReference type="NCBI Taxonomy" id="43670"/>
    <lineage>
        <taxon>Bacteria</taxon>
        <taxon>Bacillati</taxon>
        <taxon>Actinomycetota</taxon>
        <taxon>Actinomycetes</taxon>
        <taxon>Micrococcales</taxon>
        <taxon>Cellulomonadaceae</taxon>
        <taxon>Cellulomonas</taxon>
    </lineage>
</organism>
<evidence type="ECO:0000256" key="1">
    <source>
        <dbReference type="ARBA" id="ARBA00004651"/>
    </source>
</evidence>
<feature type="transmembrane region" description="Helical" evidence="8">
    <location>
        <begin position="59"/>
        <end position="80"/>
    </location>
</feature>
<evidence type="ECO:0000256" key="6">
    <source>
        <dbReference type="ARBA" id="ARBA00022989"/>
    </source>
</evidence>
<feature type="transmembrane region" description="Helical" evidence="8">
    <location>
        <begin position="469"/>
        <end position="491"/>
    </location>
</feature>
<dbReference type="GO" id="GO:0009252">
    <property type="term" value="P:peptidoglycan biosynthetic process"/>
    <property type="evidence" value="ECO:0007669"/>
    <property type="project" value="UniProtKB-KW"/>
</dbReference>
<evidence type="ECO:0000313" key="9">
    <source>
        <dbReference type="EMBL" id="GEA90182.1"/>
    </source>
</evidence>
<dbReference type="PANTHER" id="PTHR47019">
    <property type="entry name" value="LIPID II FLIPPASE MURJ"/>
    <property type="match status" value="1"/>
</dbReference>
<reference evidence="9" key="1">
    <citation type="submission" date="2019-06" db="EMBL/GenBank/DDBJ databases">
        <title>Whole genome shotgun sequence of Cellulomonas cellasea NBRC 3753.</title>
        <authorList>
            <person name="Hosoyama A."/>
            <person name="Uohara A."/>
            <person name="Ohji S."/>
            <person name="Ichikawa N."/>
        </authorList>
    </citation>
    <scope>NUCLEOTIDE SEQUENCE [LARGE SCALE GENOMIC DNA]</scope>
    <source>
        <strain evidence="9">NBRC 3753</strain>
    </source>
</reference>
<evidence type="ECO:0000256" key="2">
    <source>
        <dbReference type="ARBA" id="ARBA00022475"/>
    </source>
</evidence>
<evidence type="ECO:0000256" key="5">
    <source>
        <dbReference type="ARBA" id="ARBA00022984"/>
    </source>
</evidence>
<dbReference type="GO" id="GO:0034204">
    <property type="term" value="P:lipid translocation"/>
    <property type="evidence" value="ECO:0007669"/>
    <property type="project" value="TreeGrafter"/>
</dbReference>
<feature type="transmembrane region" description="Helical" evidence="8">
    <location>
        <begin position="407"/>
        <end position="427"/>
    </location>
</feature>
<dbReference type="GO" id="GO:0008360">
    <property type="term" value="P:regulation of cell shape"/>
    <property type="evidence" value="ECO:0007669"/>
    <property type="project" value="UniProtKB-KW"/>
</dbReference>
<name>A0A4Y3L1F1_9CELL</name>
<feature type="transmembrane region" description="Helical" evidence="8">
    <location>
        <begin position="503"/>
        <end position="527"/>
    </location>
</feature>
<keyword evidence="6 8" id="KW-1133">Transmembrane helix</keyword>
<evidence type="ECO:0008006" key="11">
    <source>
        <dbReference type="Google" id="ProtNLM"/>
    </source>
</evidence>
<feature type="transmembrane region" description="Helical" evidence="8">
    <location>
        <begin position="92"/>
        <end position="114"/>
    </location>
</feature>
<feature type="transmembrane region" description="Helical" evidence="8">
    <location>
        <begin position="376"/>
        <end position="395"/>
    </location>
</feature>
<evidence type="ECO:0000256" key="8">
    <source>
        <dbReference type="SAM" id="Phobius"/>
    </source>
</evidence>
<keyword evidence="7 8" id="KW-0472">Membrane</keyword>
<feature type="transmembrane region" description="Helical" evidence="8">
    <location>
        <begin position="207"/>
        <end position="230"/>
    </location>
</feature>